<evidence type="ECO:0000256" key="11">
    <source>
        <dbReference type="SAM" id="Phobius"/>
    </source>
</evidence>
<dbReference type="InterPro" id="IPR001650">
    <property type="entry name" value="Helicase_C-like"/>
</dbReference>
<dbReference type="InterPro" id="IPR050369">
    <property type="entry name" value="RBOH/FRE"/>
</dbReference>
<dbReference type="Gene3D" id="2.40.30.10">
    <property type="entry name" value="Translation factors"/>
    <property type="match status" value="1"/>
</dbReference>
<dbReference type="Pfam" id="PF00270">
    <property type="entry name" value="DEAD"/>
    <property type="match status" value="1"/>
</dbReference>
<dbReference type="Gene3D" id="3.40.50.80">
    <property type="entry name" value="Nucleotide-binding domain of ferredoxin-NADP reductase (FNR) module"/>
    <property type="match status" value="1"/>
</dbReference>
<feature type="transmembrane region" description="Helical" evidence="11">
    <location>
        <begin position="267"/>
        <end position="288"/>
    </location>
</feature>
<keyword evidence="5" id="KW-0249">Electron transport</keyword>
<dbReference type="InterPro" id="IPR039261">
    <property type="entry name" value="FNR_nucleotide-bd"/>
</dbReference>
<accession>A0A4Y9Z0N2</accession>
<dbReference type="SFLD" id="SFLDG01169">
    <property type="entry name" value="NADPH_oxidase_subgroup_(NOX)"/>
    <property type="match status" value="1"/>
</dbReference>
<dbReference type="GO" id="GO:0006952">
    <property type="term" value="P:defense response"/>
    <property type="evidence" value="ECO:0007669"/>
    <property type="project" value="TreeGrafter"/>
</dbReference>
<evidence type="ECO:0000313" key="17">
    <source>
        <dbReference type="Proteomes" id="UP000298327"/>
    </source>
</evidence>
<gene>
    <name evidence="16" type="ORF">EVG20_g3584</name>
</gene>
<dbReference type="PROSITE" id="PS51192">
    <property type="entry name" value="HELICASE_ATP_BIND_1"/>
    <property type="match status" value="1"/>
</dbReference>
<evidence type="ECO:0000259" key="12">
    <source>
        <dbReference type="PROSITE" id="PS50815"/>
    </source>
</evidence>
<dbReference type="PANTHER" id="PTHR11972:SF39">
    <property type="entry name" value="FAD-BINDING FR-TYPE DOMAIN-CONTAINING PROTEIN"/>
    <property type="match status" value="1"/>
</dbReference>
<keyword evidence="17" id="KW-1185">Reference proteome</keyword>
<feature type="transmembrane region" description="Helical" evidence="11">
    <location>
        <begin position="385"/>
        <end position="404"/>
    </location>
</feature>
<evidence type="ECO:0000259" key="13">
    <source>
        <dbReference type="PROSITE" id="PS51192"/>
    </source>
</evidence>
<dbReference type="InterPro" id="IPR003511">
    <property type="entry name" value="HORMA_dom"/>
</dbReference>
<dbReference type="GO" id="GO:0043020">
    <property type="term" value="C:NADPH oxidase complex"/>
    <property type="evidence" value="ECO:0007669"/>
    <property type="project" value="TreeGrafter"/>
</dbReference>
<protein>
    <recommendedName>
        <fullName evidence="18">DNA helicase</fullName>
    </recommendedName>
</protein>
<evidence type="ECO:0000256" key="5">
    <source>
        <dbReference type="ARBA" id="ARBA00022982"/>
    </source>
</evidence>
<dbReference type="Proteomes" id="UP000298327">
    <property type="component" value="Unassembled WGS sequence"/>
</dbReference>
<keyword evidence="3" id="KW-0547">Nucleotide-binding</keyword>
<dbReference type="InterPro" id="IPR013130">
    <property type="entry name" value="Fe3_Rdtase_TM_dom"/>
</dbReference>
<dbReference type="EMBL" id="SEOQ01000164">
    <property type="protein sequence ID" value="TFY68376.1"/>
    <property type="molecule type" value="Genomic_DNA"/>
</dbReference>
<dbReference type="InterPro" id="IPR017938">
    <property type="entry name" value="Riboflavin_synthase-like_b-brl"/>
</dbReference>
<sequence length="1525" mass="171040">MALTKQAPTRQAITLKGSTNLVTEFFKYAVNTILFQRAVYPEDDFHMVKKYGQTVLVTQDLALENYLEKILKQVNKWLLTGVVTQLVVAIISKDTRTPLERWVFDINLVEQQQSGNSTEPAPAKPETEIQAEIRSILKQIVSTVTFLPIIDEPTVFNILAYTSESADVPADEWVDTDPLAIEASKSQQVKLRSFSTDIHRIEAMVAYRYEGQQWGDSWFHREILTPRRLIFNFLFYGTHLFLFAYGWHSQATNKKLAALNGLKFSVWVSRGAGLVLAFDGGLILVPMLRNIIRVVRPRLTWLFPADENIWFHRQVAYSMAFWSMVHTTAHYVNFINVERTQVRPERALDIHYTQAGGITGHFMLFIMLLMYTTAHHKIRQQCFEAFWYTHHLAFFFMIGLYAHATGCFVRDTPDPAYIDTFPFYTTKHCLGYESWRITIWPGIIYFGERMWREYRARRATRLSKLLVHPSGAMELRIVKPSFKYTAGQWLFIQVPDVSRWQWHPFTITSAPEDPYVSVHIRQVGDWTHALGERVGAGPSVVAALTKEAMKGGEKDEKDMLAGATRGDYVELDPASSSRPLPVVRIDGPYGAPAEDVFNVEIAVLIGAGIGVTPFASILKHIWYRQRNGNLGSLRKVEFFWVCRDAPSFGWFQSLLSEVEAAQADPNFLRINIYLTQKIGEDMLWNIAVNDAGAEYDPLTLLRTRTMFGRPDWKSIYQHMRTAIESGQYISGSNSQLKTTVGTYFCGPSVLAKAIKEATVASSSSTINFTFAKPQACIAKPRPSRVVASRDRRPQQPPPSTTLFCYCSVFSFLDPTRTLMEKANQVLKDVFGLSSFRLSQEAVVRRLLVDNENALVVYPTGGGKSLTYQLPALCLEGLTLVVSPLLALMRDQVDALCRKGVKAASLDSTLTGEKSAWVKKEVLSGALKILYVAPERLNNESFMNLMSQVKISLLAVDESHCISQWGASFRPEYLKIARFAEEHDVERVLCLTATATKPVALDICKSFLIHPTEGVFRIPVYRPNLAFQVEVANSIDDKLKRLVPFLKARTGPAIVYVTLQKHAEDVASRLKKAGIEAMVYHAGLPSQDRERIQNEFMDSDKGIVCATIAFGMGIDKANIRQVIHLYMPKTIENYSQEVGRAGRDGLPSTCLLFLSAPDIPILEGFARGDTCARKDLELWLQEVFMKTPSPDGTIDANLYEQAKTYDIRSNVLNLCYAQLELDYNYIRAVTPFYSVYDISELSADALRKVMSCNTAAAKVIKTHWRRKPSSYQIDVVAAAAHERIDRAALVRQLNDWEFNGLITSKASQVRARYQVLKPLPSTTEEIRNIAGLMHERMIAREQEAVEKLRQVVDFAIGDDCLAQSLAAYFGDIDAVPGGMCETCSFCNIGAGIEFNPMAEAAPDPAQIRAILQACADRDDPRHLARMAFGITSPRLTLSKLSSSHPLFGSMGNVDFNALVAAFDAECKIAGYMRSAAPLSSQGTATKRTWSQSSSSTQNRYSSSSSRGGYRGGSRGGYAKRARRGGY</sequence>
<dbReference type="FunFam" id="3.40.50.300:FF:001389">
    <property type="entry name" value="ATP-dependent DNA helicase RecQ"/>
    <property type="match status" value="1"/>
</dbReference>
<dbReference type="PANTHER" id="PTHR11972">
    <property type="entry name" value="NADPH OXIDASE"/>
    <property type="match status" value="1"/>
</dbReference>
<evidence type="ECO:0000256" key="4">
    <source>
        <dbReference type="ARBA" id="ARBA00022840"/>
    </source>
</evidence>
<dbReference type="Gene3D" id="1.10.10.10">
    <property type="entry name" value="Winged helix-like DNA-binding domain superfamily/Winged helix DNA-binding domain"/>
    <property type="match status" value="1"/>
</dbReference>
<keyword evidence="8" id="KW-0813">Transport</keyword>
<comment type="subcellular location">
    <subcellularLocation>
        <location evidence="1">Membrane</location>
        <topology evidence="1">Multi-pass membrane protein</topology>
    </subcellularLocation>
</comment>
<dbReference type="InterPro" id="IPR000778">
    <property type="entry name" value="Cyt_b245_heavy_chain"/>
</dbReference>
<keyword evidence="8" id="KW-0406">Ion transport</keyword>
<dbReference type="InterPro" id="IPR013112">
    <property type="entry name" value="FAD-bd_8"/>
</dbReference>
<dbReference type="InterPro" id="IPR027417">
    <property type="entry name" value="P-loop_NTPase"/>
</dbReference>
<dbReference type="STRING" id="205917.A0A4Y9Z0N2"/>
<dbReference type="NCBIfam" id="TIGR00614">
    <property type="entry name" value="recQ_fam"/>
    <property type="match status" value="1"/>
</dbReference>
<proteinExistence type="predicted"/>
<evidence type="ECO:0000256" key="6">
    <source>
        <dbReference type="ARBA" id="ARBA00022989"/>
    </source>
</evidence>
<dbReference type="Pfam" id="PF16124">
    <property type="entry name" value="RecQ_Zn_bind"/>
    <property type="match status" value="1"/>
</dbReference>
<dbReference type="InterPro" id="IPR032284">
    <property type="entry name" value="RecQ_Zn-bd"/>
</dbReference>
<dbReference type="SUPFAM" id="SSF52540">
    <property type="entry name" value="P-loop containing nucleoside triphosphate hydrolases"/>
    <property type="match status" value="1"/>
</dbReference>
<evidence type="ECO:0000256" key="10">
    <source>
        <dbReference type="SAM" id="MobiDB-lite"/>
    </source>
</evidence>
<feature type="domain" description="Helicase C-terminal" evidence="14">
    <location>
        <begin position="1037"/>
        <end position="1183"/>
    </location>
</feature>
<dbReference type="Pfam" id="PF01794">
    <property type="entry name" value="Ferric_reduct"/>
    <property type="match status" value="1"/>
</dbReference>
<feature type="compositionally biased region" description="Low complexity" evidence="10">
    <location>
        <begin position="1485"/>
        <end position="1506"/>
    </location>
</feature>
<keyword evidence="4" id="KW-0067">ATP-binding</keyword>
<keyword evidence="6 11" id="KW-1133">Transmembrane helix</keyword>
<dbReference type="PROSITE" id="PS51194">
    <property type="entry name" value="HELICASE_CTER"/>
    <property type="match status" value="1"/>
</dbReference>
<comment type="caution">
    <text evidence="16">The sequence shown here is derived from an EMBL/GenBank/DDBJ whole genome shotgun (WGS) entry which is preliminary data.</text>
</comment>
<dbReference type="InterPro" id="IPR011545">
    <property type="entry name" value="DEAD/DEAH_box_helicase_dom"/>
</dbReference>
<evidence type="ECO:0000256" key="8">
    <source>
        <dbReference type="ARBA" id="ARBA00023065"/>
    </source>
</evidence>
<dbReference type="SUPFAM" id="SSF63380">
    <property type="entry name" value="Riboflavin synthase domain-like"/>
    <property type="match status" value="1"/>
</dbReference>
<keyword evidence="9 11" id="KW-0472">Membrane</keyword>
<dbReference type="PRINTS" id="PR00466">
    <property type="entry name" value="GP91PHOX"/>
</dbReference>
<dbReference type="Gene3D" id="3.40.50.300">
    <property type="entry name" value="P-loop containing nucleotide triphosphate hydrolases"/>
    <property type="match status" value="2"/>
</dbReference>
<dbReference type="GO" id="GO:0004386">
    <property type="term" value="F:helicase activity"/>
    <property type="evidence" value="ECO:0007669"/>
    <property type="project" value="InterPro"/>
</dbReference>
<dbReference type="InterPro" id="IPR017927">
    <property type="entry name" value="FAD-bd_FR_type"/>
</dbReference>
<dbReference type="GO" id="GO:0005524">
    <property type="term" value="F:ATP binding"/>
    <property type="evidence" value="ECO:0007669"/>
    <property type="project" value="UniProtKB-KW"/>
</dbReference>
<reference evidence="16 17" key="1">
    <citation type="submission" date="2019-02" db="EMBL/GenBank/DDBJ databases">
        <title>Genome sequencing of the rare red list fungi Dentipellis fragilis.</title>
        <authorList>
            <person name="Buettner E."/>
            <person name="Kellner H."/>
        </authorList>
    </citation>
    <scope>NUCLEOTIDE SEQUENCE [LARGE SCALE GENOMIC DNA]</scope>
    <source>
        <strain evidence="16 17">DSM 105465</strain>
    </source>
</reference>
<feature type="domain" description="HORMA" evidence="12">
    <location>
        <begin position="16"/>
        <end position="205"/>
    </location>
</feature>
<dbReference type="SUPFAM" id="SSF56019">
    <property type="entry name" value="The spindle assembly checkpoint protein mad2"/>
    <property type="match status" value="1"/>
</dbReference>
<dbReference type="InterPro" id="IPR013121">
    <property type="entry name" value="Fe_red_NAD-bd_6"/>
</dbReference>
<name>A0A4Y9Z0N2_9AGAM</name>
<evidence type="ECO:0000259" key="15">
    <source>
        <dbReference type="PROSITE" id="PS51384"/>
    </source>
</evidence>
<dbReference type="InterPro" id="IPR004589">
    <property type="entry name" value="DNA_helicase_ATP-dep_RecQ"/>
</dbReference>
<keyword evidence="7" id="KW-0560">Oxidoreductase</keyword>
<evidence type="ECO:0008006" key="18">
    <source>
        <dbReference type="Google" id="ProtNLM"/>
    </source>
</evidence>
<feature type="transmembrane region" description="Helical" evidence="11">
    <location>
        <begin position="229"/>
        <end position="247"/>
    </location>
</feature>
<dbReference type="CDD" id="cd06186">
    <property type="entry name" value="NOX_Duox_like_FAD_NADP"/>
    <property type="match status" value="1"/>
</dbReference>
<dbReference type="Pfam" id="PF08030">
    <property type="entry name" value="NAD_binding_6"/>
    <property type="match status" value="1"/>
</dbReference>
<feature type="region of interest" description="Disordered" evidence="10">
    <location>
        <begin position="1481"/>
        <end position="1525"/>
    </location>
</feature>
<dbReference type="SMART" id="SM00490">
    <property type="entry name" value="HELICc"/>
    <property type="match status" value="1"/>
</dbReference>
<dbReference type="PROSITE" id="PS50815">
    <property type="entry name" value="HORMA"/>
    <property type="match status" value="1"/>
</dbReference>
<dbReference type="SMART" id="SM00487">
    <property type="entry name" value="DEXDc"/>
    <property type="match status" value="1"/>
</dbReference>
<dbReference type="SUPFAM" id="SSF52343">
    <property type="entry name" value="Ferredoxin reductase-like, C-terminal NADP-linked domain"/>
    <property type="match status" value="1"/>
</dbReference>
<dbReference type="Pfam" id="PF08022">
    <property type="entry name" value="FAD_binding_8"/>
    <property type="match status" value="1"/>
</dbReference>
<evidence type="ECO:0000256" key="2">
    <source>
        <dbReference type="ARBA" id="ARBA00022692"/>
    </source>
</evidence>
<evidence type="ECO:0000256" key="7">
    <source>
        <dbReference type="ARBA" id="ARBA00023002"/>
    </source>
</evidence>
<dbReference type="InterPro" id="IPR036570">
    <property type="entry name" value="HORMA_dom_sf"/>
</dbReference>
<keyword evidence="2 11" id="KW-0812">Transmembrane</keyword>
<feature type="domain" description="Helicase ATP-binding" evidence="13">
    <location>
        <begin position="844"/>
        <end position="1012"/>
    </location>
</feature>
<dbReference type="GO" id="GO:0042554">
    <property type="term" value="P:superoxide anion generation"/>
    <property type="evidence" value="ECO:0007669"/>
    <property type="project" value="TreeGrafter"/>
</dbReference>
<dbReference type="InterPro" id="IPR014001">
    <property type="entry name" value="Helicase_ATP-bd"/>
</dbReference>
<organism evidence="16 17">
    <name type="scientific">Dentipellis fragilis</name>
    <dbReference type="NCBI Taxonomy" id="205917"/>
    <lineage>
        <taxon>Eukaryota</taxon>
        <taxon>Fungi</taxon>
        <taxon>Dikarya</taxon>
        <taxon>Basidiomycota</taxon>
        <taxon>Agaricomycotina</taxon>
        <taxon>Agaricomycetes</taxon>
        <taxon>Russulales</taxon>
        <taxon>Hericiaceae</taxon>
        <taxon>Dentipellis</taxon>
    </lineage>
</organism>
<feature type="transmembrane region" description="Helical" evidence="11">
    <location>
        <begin position="352"/>
        <end position="373"/>
    </location>
</feature>
<evidence type="ECO:0000313" key="16">
    <source>
        <dbReference type="EMBL" id="TFY68376.1"/>
    </source>
</evidence>
<evidence type="ECO:0000256" key="9">
    <source>
        <dbReference type="ARBA" id="ARBA00023136"/>
    </source>
</evidence>
<dbReference type="Gene3D" id="3.30.900.10">
    <property type="entry name" value="HORMA domain"/>
    <property type="match status" value="1"/>
</dbReference>
<dbReference type="OrthoDB" id="167398at2759"/>
<dbReference type="GO" id="GO:0006811">
    <property type="term" value="P:monoatomic ion transport"/>
    <property type="evidence" value="ECO:0007669"/>
    <property type="project" value="UniProtKB-KW"/>
</dbReference>
<feature type="domain" description="FAD-binding FR-type" evidence="15">
    <location>
        <begin position="449"/>
        <end position="595"/>
    </location>
</feature>
<evidence type="ECO:0000259" key="14">
    <source>
        <dbReference type="PROSITE" id="PS51194"/>
    </source>
</evidence>
<dbReference type="InterPro" id="IPR036388">
    <property type="entry name" value="WH-like_DNA-bd_sf"/>
</dbReference>
<dbReference type="GO" id="GO:0016175">
    <property type="term" value="F:superoxide-generating NAD(P)H oxidase activity"/>
    <property type="evidence" value="ECO:0007669"/>
    <property type="project" value="TreeGrafter"/>
</dbReference>
<dbReference type="Pfam" id="PF02301">
    <property type="entry name" value="HORMA"/>
    <property type="match status" value="1"/>
</dbReference>
<evidence type="ECO:0000256" key="1">
    <source>
        <dbReference type="ARBA" id="ARBA00004141"/>
    </source>
</evidence>
<evidence type="ECO:0000256" key="3">
    <source>
        <dbReference type="ARBA" id="ARBA00022741"/>
    </source>
</evidence>
<dbReference type="Pfam" id="PF00271">
    <property type="entry name" value="Helicase_C"/>
    <property type="match status" value="1"/>
</dbReference>
<dbReference type="PROSITE" id="PS51384">
    <property type="entry name" value="FAD_FR"/>
    <property type="match status" value="1"/>
</dbReference>
<dbReference type="GO" id="GO:0003676">
    <property type="term" value="F:nucleic acid binding"/>
    <property type="evidence" value="ECO:0007669"/>
    <property type="project" value="InterPro"/>
</dbReference>
<dbReference type="GO" id="GO:0006310">
    <property type="term" value="P:DNA recombination"/>
    <property type="evidence" value="ECO:0007669"/>
    <property type="project" value="InterPro"/>
</dbReference>
<feature type="compositionally biased region" description="Basic residues" evidence="10">
    <location>
        <begin position="1516"/>
        <end position="1525"/>
    </location>
</feature>